<feature type="region of interest" description="Disordered" evidence="2">
    <location>
        <begin position="1"/>
        <end position="74"/>
    </location>
</feature>
<name>A0ABQ5D7I5_9ASTR</name>
<protein>
    <submittedName>
        <fullName evidence="3">Uncharacterized protein</fullName>
    </submittedName>
</protein>
<dbReference type="Proteomes" id="UP001151760">
    <property type="component" value="Unassembled WGS sequence"/>
</dbReference>
<feature type="coiled-coil region" evidence="1">
    <location>
        <begin position="164"/>
        <end position="202"/>
    </location>
</feature>
<comment type="caution">
    <text evidence="3">The sequence shown here is derived from an EMBL/GenBank/DDBJ whole genome shotgun (WGS) entry which is preliminary data.</text>
</comment>
<feature type="compositionally biased region" description="Basic and acidic residues" evidence="2">
    <location>
        <begin position="28"/>
        <end position="40"/>
    </location>
</feature>
<keyword evidence="4" id="KW-1185">Reference proteome</keyword>
<feature type="region of interest" description="Disordered" evidence="2">
    <location>
        <begin position="131"/>
        <end position="163"/>
    </location>
</feature>
<gene>
    <name evidence="3" type="ORF">Tco_0925659</name>
</gene>
<feature type="compositionally biased region" description="Acidic residues" evidence="2">
    <location>
        <begin position="1"/>
        <end position="12"/>
    </location>
</feature>
<feature type="compositionally biased region" description="Basic and acidic residues" evidence="2">
    <location>
        <begin position="48"/>
        <end position="65"/>
    </location>
</feature>
<proteinExistence type="predicted"/>
<dbReference type="EMBL" id="BQNB010015033">
    <property type="protein sequence ID" value="GJT35240.1"/>
    <property type="molecule type" value="Genomic_DNA"/>
</dbReference>
<accession>A0ABQ5D7I5</accession>
<reference evidence="3" key="1">
    <citation type="journal article" date="2022" name="Int. J. Mol. Sci.">
        <title>Draft Genome of Tanacetum Coccineum: Genomic Comparison of Closely Related Tanacetum-Family Plants.</title>
        <authorList>
            <person name="Yamashiro T."/>
            <person name="Shiraishi A."/>
            <person name="Nakayama K."/>
            <person name="Satake H."/>
        </authorList>
    </citation>
    <scope>NUCLEOTIDE SEQUENCE</scope>
</reference>
<evidence type="ECO:0000256" key="2">
    <source>
        <dbReference type="SAM" id="MobiDB-lite"/>
    </source>
</evidence>
<evidence type="ECO:0000313" key="3">
    <source>
        <dbReference type="EMBL" id="GJT35240.1"/>
    </source>
</evidence>
<sequence>MFDDSDFDELDDINNMVDDAMENVEGDAETHGRNSDKTEELNLSVRTEVFEDKRSAEKEGSREKGGSTAEQITTDGDIVNTASIDISVVGPSTSTAGDIFEDEMMTIADTLVAIRSTRPRTTSVVIRDVEEEPRRATPVPTVQSQDKGKGKMVEPEPTPKNPIKTQIQRDAEIAQRLFEEEQAQFEREQRIARERAAEQEAKDAALIAEFEDVQARMDADALLAARLQEKEREQFSIDEQARFLVETIAERKREHKWINDFILMNFEEGGKKAESCKKEATSCKKRQKAYPDDENVKRQKLEDAAEKEGLKAYLKFIPDEDRAVNYETIATIVAQEGDQVLKEFDRDDLVKLWDLVKKRFSTTEPTDDKEKELWVELKRLFKPDNDDILWKLQRYMHDPLVWRLYDTCGVHHVSLVRGHDIFMLVEKEYPLTRGTLRLMMVARLLVEADSEMSRELLRKIFYQANRPRQ</sequence>
<reference evidence="3" key="2">
    <citation type="submission" date="2022-01" db="EMBL/GenBank/DDBJ databases">
        <authorList>
            <person name="Yamashiro T."/>
            <person name="Shiraishi A."/>
            <person name="Satake H."/>
            <person name="Nakayama K."/>
        </authorList>
    </citation>
    <scope>NUCLEOTIDE SEQUENCE</scope>
</reference>
<organism evidence="3 4">
    <name type="scientific">Tanacetum coccineum</name>
    <dbReference type="NCBI Taxonomy" id="301880"/>
    <lineage>
        <taxon>Eukaryota</taxon>
        <taxon>Viridiplantae</taxon>
        <taxon>Streptophyta</taxon>
        <taxon>Embryophyta</taxon>
        <taxon>Tracheophyta</taxon>
        <taxon>Spermatophyta</taxon>
        <taxon>Magnoliopsida</taxon>
        <taxon>eudicotyledons</taxon>
        <taxon>Gunneridae</taxon>
        <taxon>Pentapetalae</taxon>
        <taxon>asterids</taxon>
        <taxon>campanulids</taxon>
        <taxon>Asterales</taxon>
        <taxon>Asteraceae</taxon>
        <taxon>Asteroideae</taxon>
        <taxon>Anthemideae</taxon>
        <taxon>Anthemidinae</taxon>
        <taxon>Tanacetum</taxon>
    </lineage>
</organism>
<evidence type="ECO:0000313" key="4">
    <source>
        <dbReference type="Proteomes" id="UP001151760"/>
    </source>
</evidence>
<evidence type="ECO:0000256" key="1">
    <source>
        <dbReference type="SAM" id="Coils"/>
    </source>
</evidence>
<keyword evidence="1" id="KW-0175">Coiled coil</keyword>